<evidence type="ECO:0000256" key="3">
    <source>
        <dbReference type="ARBA" id="ARBA00022723"/>
    </source>
</evidence>
<feature type="domain" description="B12-binding" evidence="6">
    <location>
        <begin position="7"/>
        <end position="149"/>
    </location>
</feature>
<keyword evidence="2" id="KW-0949">S-adenosyl-L-methionine</keyword>
<dbReference type="GO" id="GO:0031419">
    <property type="term" value="F:cobalamin binding"/>
    <property type="evidence" value="ECO:0007669"/>
    <property type="project" value="InterPro"/>
</dbReference>
<dbReference type="SFLD" id="SFLDS00029">
    <property type="entry name" value="Radical_SAM"/>
    <property type="match status" value="1"/>
</dbReference>
<organism evidence="8 9">
    <name type="scientific">Desulfosalsimonas propionicica</name>
    <dbReference type="NCBI Taxonomy" id="332175"/>
    <lineage>
        <taxon>Bacteria</taxon>
        <taxon>Pseudomonadati</taxon>
        <taxon>Thermodesulfobacteriota</taxon>
        <taxon>Desulfobacteria</taxon>
        <taxon>Desulfobacterales</taxon>
        <taxon>Desulfosalsimonadaceae</taxon>
        <taxon>Desulfosalsimonas</taxon>
    </lineage>
</organism>
<dbReference type="RefSeq" id="WP_181551711.1">
    <property type="nucleotide sequence ID" value="NZ_JACDUS010000006.1"/>
</dbReference>
<dbReference type="GO" id="GO:0051539">
    <property type="term" value="F:4 iron, 4 sulfur cluster binding"/>
    <property type="evidence" value="ECO:0007669"/>
    <property type="project" value="UniProtKB-KW"/>
</dbReference>
<feature type="domain" description="Radical SAM core" evidence="7">
    <location>
        <begin position="190"/>
        <end position="427"/>
    </location>
</feature>
<dbReference type="Proteomes" id="UP000525298">
    <property type="component" value="Unassembled WGS sequence"/>
</dbReference>
<evidence type="ECO:0000313" key="9">
    <source>
        <dbReference type="Proteomes" id="UP000525298"/>
    </source>
</evidence>
<dbReference type="AlphaFoldDB" id="A0A7W0HLK0"/>
<dbReference type="GO" id="GO:0005829">
    <property type="term" value="C:cytosol"/>
    <property type="evidence" value="ECO:0007669"/>
    <property type="project" value="TreeGrafter"/>
</dbReference>
<dbReference type="SMART" id="SM00729">
    <property type="entry name" value="Elp3"/>
    <property type="match status" value="1"/>
</dbReference>
<dbReference type="EMBL" id="JACDUS010000006">
    <property type="protein sequence ID" value="MBA2882066.1"/>
    <property type="molecule type" value="Genomic_DNA"/>
</dbReference>
<dbReference type="PROSITE" id="PS51918">
    <property type="entry name" value="RADICAL_SAM"/>
    <property type="match status" value="1"/>
</dbReference>
<dbReference type="InterPro" id="IPR051198">
    <property type="entry name" value="BchE-like"/>
</dbReference>
<dbReference type="SUPFAM" id="SSF102114">
    <property type="entry name" value="Radical SAM enzymes"/>
    <property type="match status" value="1"/>
</dbReference>
<evidence type="ECO:0000256" key="5">
    <source>
        <dbReference type="ARBA" id="ARBA00023014"/>
    </source>
</evidence>
<dbReference type="GO" id="GO:0046872">
    <property type="term" value="F:metal ion binding"/>
    <property type="evidence" value="ECO:0007669"/>
    <property type="project" value="UniProtKB-KW"/>
</dbReference>
<sequence length="441" mass="49301">MKVLLVQAPSVESASSERVYPLGLVTLATHLTRAGHRVAMVDMNIESDAYGALKDKLLAQRPDVAAISLRNIDPLANKTSSLFPPFVVAVRMIHALLPDTPVIAGGSGFSLFPQRIMEEVPEIRYGIQGEAEHSLPGLLDSFDRPGDLPGLCSRRDGRVVVNPPSRDFRFEDYIVPDRSLLSPETYGGINSYAPVFGIETKRGCPLSCVYCVYPRLQGRAVRCRPPADVVDEIEMLQKKYGLRVFHFNDPVVNLPVGHLEEICQEILKRGLQINWTGFFREDVLDAEKVRLYEKSGLNCFSFSPDGLCTGSLKVLEKKLEVSDIIRAAELTAQTNIVAVYHFLANVPGENKETIRQGKALIERLYAIHTPKRNLGAIVLNNIRIMPGTPIEAIARDQGEIDENTDLLYPVYYNPGKYQTLRYELEIEHATRNVLMWQKVTT</sequence>
<evidence type="ECO:0000256" key="1">
    <source>
        <dbReference type="ARBA" id="ARBA00001966"/>
    </source>
</evidence>
<keyword evidence="5" id="KW-0411">Iron-sulfur</keyword>
<evidence type="ECO:0000256" key="2">
    <source>
        <dbReference type="ARBA" id="ARBA00022691"/>
    </source>
</evidence>
<dbReference type="InterPro" id="IPR006638">
    <property type="entry name" value="Elp3/MiaA/NifB-like_rSAM"/>
</dbReference>
<proteinExistence type="predicted"/>
<evidence type="ECO:0000256" key="4">
    <source>
        <dbReference type="ARBA" id="ARBA00023004"/>
    </source>
</evidence>
<accession>A0A7W0HLK0</accession>
<dbReference type="GO" id="GO:0003824">
    <property type="term" value="F:catalytic activity"/>
    <property type="evidence" value="ECO:0007669"/>
    <property type="project" value="InterPro"/>
</dbReference>
<dbReference type="InterPro" id="IPR034466">
    <property type="entry name" value="Methyltransferase_Class_B"/>
</dbReference>
<dbReference type="SFLD" id="SFLDG01082">
    <property type="entry name" value="B12-binding_domain_containing"/>
    <property type="match status" value="1"/>
</dbReference>
<reference evidence="8 9" key="1">
    <citation type="submission" date="2020-07" db="EMBL/GenBank/DDBJ databases">
        <title>Genomic Encyclopedia of Type Strains, Phase IV (KMG-IV): sequencing the most valuable type-strain genomes for metagenomic binning, comparative biology and taxonomic classification.</title>
        <authorList>
            <person name="Goeker M."/>
        </authorList>
    </citation>
    <scope>NUCLEOTIDE SEQUENCE [LARGE SCALE GENOMIC DNA]</scope>
    <source>
        <strain evidence="8 9">DSM 17721</strain>
    </source>
</reference>
<dbReference type="SFLD" id="SFLDG01123">
    <property type="entry name" value="methyltransferase_(Class_B)"/>
    <property type="match status" value="1"/>
</dbReference>
<dbReference type="PANTHER" id="PTHR43409:SF16">
    <property type="entry name" value="SLR0320 PROTEIN"/>
    <property type="match status" value="1"/>
</dbReference>
<name>A0A7W0HLK0_9BACT</name>
<dbReference type="Pfam" id="PF04055">
    <property type="entry name" value="Radical_SAM"/>
    <property type="match status" value="1"/>
</dbReference>
<dbReference type="PROSITE" id="PS51332">
    <property type="entry name" value="B12_BINDING"/>
    <property type="match status" value="1"/>
</dbReference>
<protein>
    <submittedName>
        <fullName evidence="8">Putative variant cofactor biosynthesis B12-binding/radical SAM domain protein 1</fullName>
    </submittedName>
</protein>
<comment type="cofactor">
    <cofactor evidence="1">
        <name>[4Fe-4S] cluster</name>
        <dbReference type="ChEBI" id="CHEBI:49883"/>
    </cofactor>
</comment>
<keyword evidence="4" id="KW-0408">Iron</keyword>
<dbReference type="InterPro" id="IPR058240">
    <property type="entry name" value="rSAM_sf"/>
</dbReference>
<dbReference type="CDD" id="cd01335">
    <property type="entry name" value="Radical_SAM"/>
    <property type="match status" value="1"/>
</dbReference>
<dbReference type="InterPro" id="IPR007197">
    <property type="entry name" value="rSAM"/>
</dbReference>
<dbReference type="PANTHER" id="PTHR43409">
    <property type="entry name" value="ANAEROBIC MAGNESIUM-PROTOPORPHYRIN IX MONOMETHYL ESTER CYCLASE-RELATED"/>
    <property type="match status" value="1"/>
</dbReference>
<evidence type="ECO:0000259" key="6">
    <source>
        <dbReference type="PROSITE" id="PS51332"/>
    </source>
</evidence>
<dbReference type="Gene3D" id="3.80.30.20">
    <property type="entry name" value="tm_1862 like domain"/>
    <property type="match status" value="1"/>
</dbReference>
<dbReference type="InterPro" id="IPR023404">
    <property type="entry name" value="rSAM_horseshoe"/>
</dbReference>
<dbReference type="Gene3D" id="3.40.50.280">
    <property type="entry name" value="Cobalamin-binding domain"/>
    <property type="match status" value="1"/>
</dbReference>
<comment type="caution">
    <text evidence="8">The sequence shown here is derived from an EMBL/GenBank/DDBJ whole genome shotgun (WGS) entry which is preliminary data.</text>
</comment>
<evidence type="ECO:0000313" key="8">
    <source>
        <dbReference type="EMBL" id="MBA2882066.1"/>
    </source>
</evidence>
<dbReference type="InterPro" id="IPR006158">
    <property type="entry name" value="Cobalamin-bd"/>
</dbReference>
<gene>
    <name evidence="8" type="ORF">HNR65_002400</name>
</gene>
<dbReference type="InterPro" id="IPR030837">
    <property type="entry name" value="BzaD-like"/>
</dbReference>
<dbReference type="NCBIfam" id="TIGR04385">
    <property type="entry name" value="B12_rSAM_cofa1"/>
    <property type="match status" value="1"/>
</dbReference>
<dbReference type="Pfam" id="PF02310">
    <property type="entry name" value="B12-binding"/>
    <property type="match status" value="1"/>
</dbReference>
<keyword evidence="9" id="KW-1185">Reference proteome</keyword>
<keyword evidence="3" id="KW-0479">Metal-binding</keyword>
<evidence type="ECO:0000259" key="7">
    <source>
        <dbReference type="PROSITE" id="PS51918"/>
    </source>
</evidence>